<evidence type="ECO:0000256" key="4">
    <source>
        <dbReference type="ARBA" id="ARBA00022801"/>
    </source>
</evidence>
<dbReference type="InterPro" id="IPR015883">
    <property type="entry name" value="Glyco_hydro_20_cat"/>
</dbReference>
<evidence type="ECO:0000313" key="8">
    <source>
        <dbReference type="EMBL" id="GGJ51380.1"/>
    </source>
</evidence>
<keyword evidence="4" id="KW-0378">Hydrolase</keyword>
<feature type="domain" description="Glycoside hydrolase family 20 catalytic" evidence="6">
    <location>
        <begin position="133"/>
        <end position="479"/>
    </location>
</feature>
<dbReference type="InterPro" id="IPR025705">
    <property type="entry name" value="Beta_hexosaminidase_sua/sub"/>
</dbReference>
<comment type="similarity">
    <text evidence="2">Belongs to the glycosyl hydrolase 20 family.</text>
</comment>
<evidence type="ECO:0000256" key="2">
    <source>
        <dbReference type="ARBA" id="ARBA00006285"/>
    </source>
</evidence>
<reference evidence="9" key="1">
    <citation type="journal article" date="2019" name="Int. J. Syst. Evol. Microbiol.">
        <title>The Global Catalogue of Microorganisms (GCM) 10K type strain sequencing project: providing services to taxonomists for standard genome sequencing and annotation.</title>
        <authorList>
            <consortium name="The Broad Institute Genomics Platform"/>
            <consortium name="The Broad Institute Genome Sequencing Center for Infectious Disease"/>
            <person name="Wu L."/>
            <person name="Ma J."/>
        </authorList>
    </citation>
    <scope>NUCLEOTIDE SEQUENCE [LARGE SCALE GENOMIC DNA]</scope>
    <source>
        <strain evidence="9">JCM 14370</strain>
    </source>
</reference>
<dbReference type="RefSeq" id="WP_189006382.1">
    <property type="nucleotide sequence ID" value="NZ_BMOD01000023.1"/>
</dbReference>
<proteinExistence type="inferred from homology"/>
<sequence length="517" mass="58732">MTFLPLPQRITFNDLSFTLDSSTAIQADPFSLQAATFLAETLRGSTGFPLPITEHTQSKVILFEQADSEQFAPESFELIVLENQMVLKAADHRGLLYAVVSLLQLFPPEVFASEVQEAVWEIPALHAEDWPRFKWRGFMLDVSRHFMPVGFIKKVLDLLLLHKFNTFHWHLTDDQGWRIEIQKYPRLTEVGAWRKNTLIGHGHDSPKVFDDVPHGGFYTQAEIREVVEYATKRGITIIPEIDLPGHMQAAIAAYPELGNTGQQLEVCNFWGIIEHVLNPSEATLTFLEDVLTEVIGLFPSEYICIGGDECEKTEWKNSPAAQKRMQDLGLNSEEELQSHIIGHMDTFLHEKGRKLLGWDEILEGGLAPHATVLSWRGEEGGIQAARLGHDVIMVPQTYLYLDHYQSENKSAEPLAIGGCNTLEKIYRYNPIGWTQTETETSFVLGTQANLWTEYVKTPEHAQYMMFPRLCALSEMAWTDPALHNFDDFMVRLKDHLKRLDVLGVKYRPLDVGVEVGD</sequence>
<dbReference type="Proteomes" id="UP000632222">
    <property type="component" value="Unassembled WGS sequence"/>
</dbReference>
<dbReference type="Gene3D" id="3.20.20.80">
    <property type="entry name" value="Glycosidases"/>
    <property type="match status" value="1"/>
</dbReference>
<feature type="domain" description="Beta-hexosaminidase bacterial type N-terminal" evidence="7">
    <location>
        <begin position="4"/>
        <end position="130"/>
    </location>
</feature>
<evidence type="ECO:0000259" key="7">
    <source>
        <dbReference type="Pfam" id="PF02838"/>
    </source>
</evidence>
<organism evidence="8 9">
    <name type="scientific">Deinococcus roseus</name>
    <dbReference type="NCBI Taxonomy" id="392414"/>
    <lineage>
        <taxon>Bacteria</taxon>
        <taxon>Thermotogati</taxon>
        <taxon>Deinococcota</taxon>
        <taxon>Deinococci</taxon>
        <taxon>Deinococcales</taxon>
        <taxon>Deinococcaceae</taxon>
        <taxon>Deinococcus</taxon>
    </lineage>
</organism>
<dbReference type="Pfam" id="PF00728">
    <property type="entry name" value="Glyco_hydro_20"/>
    <property type="match status" value="1"/>
</dbReference>
<evidence type="ECO:0000313" key="9">
    <source>
        <dbReference type="Proteomes" id="UP000632222"/>
    </source>
</evidence>
<dbReference type="Gene3D" id="3.30.379.10">
    <property type="entry name" value="Chitobiase/beta-hexosaminidase domain 2-like"/>
    <property type="match status" value="1"/>
</dbReference>
<comment type="catalytic activity">
    <reaction evidence="1">
        <text>Hydrolysis of terminal non-reducing N-acetyl-D-hexosamine residues in N-acetyl-beta-D-hexosaminides.</text>
        <dbReference type="EC" id="3.2.1.52"/>
    </reaction>
</comment>
<comment type="caution">
    <text evidence="8">The sequence shown here is derived from an EMBL/GenBank/DDBJ whole genome shotgun (WGS) entry which is preliminary data.</text>
</comment>
<keyword evidence="5" id="KW-0326">Glycosidase</keyword>
<evidence type="ECO:0000259" key="6">
    <source>
        <dbReference type="Pfam" id="PF00728"/>
    </source>
</evidence>
<dbReference type="CDD" id="cd06563">
    <property type="entry name" value="GH20_chitobiase-like"/>
    <property type="match status" value="1"/>
</dbReference>
<name>A0ABQ2DBH4_9DEIO</name>
<dbReference type="EMBL" id="BMOD01000023">
    <property type="protein sequence ID" value="GGJ51380.1"/>
    <property type="molecule type" value="Genomic_DNA"/>
</dbReference>
<keyword evidence="9" id="KW-1185">Reference proteome</keyword>
<dbReference type="PANTHER" id="PTHR22600">
    <property type="entry name" value="BETA-HEXOSAMINIDASE"/>
    <property type="match status" value="1"/>
</dbReference>
<evidence type="ECO:0000256" key="3">
    <source>
        <dbReference type="ARBA" id="ARBA00012663"/>
    </source>
</evidence>
<dbReference type="InterPro" id="IPR017853">
    <property type="entry name" value="GH"/>
</dbReference>
<evidence type="ECO:0000256" key="1">
    <source>
        <dbReference type="ARBA" id="ARBA00001231"/>
    </source>
</evidence>
<dbReference type="PRINTS" id="PR00738">
    <property type="entry name" value="GLHYDRLASE20"/>
</dbReference>
<dbReference type="PIRSF" id="PIRSF001093">
    <property type="entry name" value="B-hxosamndse_ab_euk"/>
    <property type="match status" value="1"/>
</dbReference>
<dbReference type="EC" id="3.2.1.52" evidence="3"/>
<dbReference type="InterPro" id="IPR029018">
    <property type="entry name" value="Hex-like_dom2"/>
</dbReference>
<dbReference type="SUPFAM" id="SSF55545">
    <property type="entry name" value="beta-N-acetylhexosaminidase-like domain"/>
    <property type="match status" value="1"/>
</dbReference>
<dbReference type="SUPFAM" id="SSF51445">
    <property type="entry name" value="(Trans)glycosidases"/>
    <property type="match status" value="1"/>
</dbReference>
<dbReference type="PANTHER" id="PTHR22600:SF57">
    <property type="entry name" value="BETA-N-ACETYLHEXOSAMINIDASE"/>
    <property type="match status" value="1"/>
</dbReference>
<protein>
    <recommendedName>
        <fullName evidence="3">beta-N-acetylhexosaminidase</fullName>
        <ecNumber evidence="3">3.2.1.52</ecNumber>
    </recommendedName>
</protein>
<gene>
    <name evidence="8" type="ORF">GCM10008938_41730</name>
</gene>
<evidence type="ECO:0000256" key="5">
    <source>
        <dbReference type="ARBA" id="ARBA00023295"/>
    </source>
</evidence>
<dbReference type="InterPro" id="IPR015882">
    <property type="entry name" value="HEX_bac_N"/>
</dbReference>
<accession>A0ABQ2DBH4</accession>
<dbReference type="Pfam" id="PF02838">
    <property type="entry name" value="Glyco_hydro_20b"/>
    <property type="match status" value="1"/>
</dbReference>